<proteinExistence type="predicted"/>
<gene>
    <name evidence="1" type="ORF">NE398_07735</name>
</gene>
<comment type="caution">
    <text evidence="1">The sequence shown here is derived from an EMBL/GenBank/DDBJ whole genome shotgun (WGS) entry which is preliminary data.</text>
</comment>
<accession>A0A9X4B0U3</accession>
<evidence type="ECO:0008006" key="3">
    <source>
        <dbReference type="Google" id="ProtNLM"/>
    </source>
</evidence>
<protein>
    <recommendedName>
        <fullName evidence="3">Phage head-tail joining protein</fullName>
    </recommendedName>
</protein>
<organism evidence="1 2">
    <name type="scientific">Clostridium tertium</name>
    <dbReference type="NCBI Taxonomy" id="1559"/>
    <lineage>
        <taxon>Bacteria</taxon>
        <taxon>Bacillati</taxon>
        <taxon>Bacillota</taxon>
        <taxon>Clostridia</taxon>
        <taxon>Eubacteriales</taxon>
        <taxon>Clostridiaceae</taxon>
        <taxon>Clostridium</taxon>
    </lineage>
</organism>
<reference evidence="1" key="1">
    <citation type="submission" date="2022-05" db="EMBL/GenBank/DDBJ databases">
        <title>Draft genome sequence of Clostridium tertium strain CP3 isolated from Peru.</title>
        <authorList>
            <person name="Hurtado R."/>
            <person name="Lima L."/>
            <person name="Sousa T."/>
            <person name="Jaiswal A.K."/>
            <person name="Tiwari S."/>
            <person name="Maturrano L."/>
            <person name="Brenig B."/>
            <person name="Azevedo V."/>
        </authorList>
    </citation>
    <scope>NUCLEOTIDE SEQUENCE</scope>
    <source>
        <strain evidence="1">CP3</strain>
    </source>
</reference>
<name>A0A9X4B0U3_9CLOT</name>
<dbReference type="EMBL" id="JAMRYU010000006">
    <property type="protein sequence ID" value="MDC4240052.1"/>
    <property type="molecule type" value="Genomic_DNA"/>
</dbReference>
<sequence length="108" mass="12850">MIFFKNKIIYITKNTKLKNKIGQIIEGYIKDRAIKCNIQPIDEKSFKYTWGEDVKSSYQLVTDEDIQVNKILVYNDKAYKIEKKIDWTTYKIYALLEVDVEVLDEESK</sequence>
<evidence type="ECO:0000313" key="2">
    <source>
        <dbReference type="Proteomes" id="UP001141183"/>
    </source>
</evidence>
<evidence type="ECO:0000313" key="1">
    <source>
        <dbReference type="EMBL" id="MDC4240052.1"/>
    </source>
</evidence>
<dbReference type="RefSeq" id="WP_272470234.1">
    <property type="nucleotide sequence ID" value="NZ_JAMRYU010000006.1"/>
</dbReference>
<dbReference type="AlphaFoldDB" id="A0A9X4B0U3"/>
<keyword evidence="2" id="KW-1185">Reference proteome</keyword>
<dbReference type="Proteomes" id="UP001141183">
    <property type="component" value="Unassembled WGS sequence"/>
</dbReference>